<evidence type="ECO:0000313" key="6">
    <source>
        <dbReference type="EMBL" id="PNX78932.1"/>
    </source>
</evidence>
<keyword evidence="2" id="KW-0813">Transport</keyword>
<dbReference type="EMBL" id="ASHM01035032">
    <property type="protein sequence ID" value="PNX78932.1"/>
    <property type="molecule type" value="Genomic_DNA"/>
</dbReference>
<dbReference type="GO" id="GO:0015386">
    <property type="term" value="F:potassium:proton antiporter activity"/>
    <property type="evidence" value="ECO:0007669"/>
    <property type="project" value="InterPro"/>
</dbReference>
<evidence type="ECO:0000313" key="7">
    <source>
        <dbReference type="Proteomes" id="UP000236291"/>
    </source>
</evidence>
<sequence length="97" mass="10743">MSMAQIGEFAFVLLSRASNLHLVEGKLYLLLLGTTALSLVTTPLLFKLIPAVVHLGVLLRWFSPDSAVEIGYKVDNLLRSDSAKQRIVLMDKEARDC</sequence>
<dbReference type="Gene3D" id="1.20.1530.20">
    <property type="match status" value="1"/>
</dbReference>
<dbReference type="InterPro" id="IPR045158">
    <property type="entry name" value="KEA4/5/6-like"/>
</dbReference>
<evidence type="ECO:0000256" key="3">
    <source>
        <dbReference type="ARBA" id="ARBA00022449"/>
    </source>
</evidence>
<evidence type="ECO:0000256" key="5">
    <source>
        <dbReference type="ARBA" id="ARBA00023065"/>
    </source>
</evidence>
<proteinExistence type="predicted"/>
<dbReference type="InterPro" id="IPR038770">
    <property type="entry name" value="Na+/solute_symporter_sf"/>
</dbReference>
<dbReference type="Proteomes" id="UP000236291">
    <property type="component" value="Unassembled WGS sequence"/>
</dbReference>
<keyword evidence="3" id="KW-0050">Antiport</keyword>
<comment type="subcellular location">
    <subcellularLocation>
        <location evidence="1">Membrane</location>
        <topology evidence="1">Multi-pass membrane protein</topology>
    </subcellularLocation>
</comment>
<evidence type="ECO:0000256" key="1">
    <source>
        <dbReference type="ARBA" id="ARBA00004141"/>
    </source>
</evidence>
<comment type="caution">
    <text evidence="6">The sequence shown here is derived from an EMBL/GenBank/DDBJ whole genome shotgun (WGS) entry which is preliminary data.</text>
</comment>
<accession>A0A2K3LK96</accession>
<dbReference type="AlphaFoldDB" id="A0A2K3LK96"/>
<name>A0A2K3LK96_TRIPR</name>
<dbReference type="PANTHER" id="PTHR16254">
    <property type="entry name" value="POTASSIUM/PROTON ANTIPORTER-RELATED"/>
    <property type="match status" value="1"/>
</dbReference>
<protein>
    <submittedName>
        <fullName evidence="6">K(+) efflux antiporter 4-like protein</fullName>
    </submittedName>
</protein>
<dbReference type="GO" id="GO:0016020">
    <property type="term" value="C:membrane"/>
    <property type="evidence" value="ECO:0007669"/>
    <property type="project" value="UniProtKB-SubCell"/>
</dbReference>
<keyword evidence="5" id="KW-0406">Ion transport</keyword>
<evidence type="ECO:0000256" key="4">
    <source>
        <dbReference type="ARBA" id="ARBA00022729"/>
    </source>
</evidence>
<dbReference type="PANTHER" id="PTHR16254:SF29">
    <property type="entry name" value="K(+) EFFLUX ANTIPORTER 6"/>
    <property type="match status" value="1"/>
</dbReference>
<reference evidence="6 7" key="2">
    <citation type="journal article" date="2017" name="Front. Plant Sci.">
        <title>Gene Classification and Mining of Molecular Markers Useful in Red Clover (Trifolium pratense) Breeding.</title>
        <authorList>
            <person name="Istvanek J."/>
            <person name="Dluhosova J."/>
            <person name="Dluhos P."/>
            <person name="Patkova L."/>
            <person name="Nedelnik J."/>
            <person name="Repkova J."/>
        </authorList>
    </citation>
    <scope>NUCLEOTIDE SEQUENCE [LARGE SCALE GENOMIC DNA]</scope>
    <source>
        <strain evidence="7">cv. Tatra</strain>
        <tissue evidence="6">Young leaves</tissue>
    </source>
</reference>
<organism evidence="6 7">
    <name type="scientific">Trifolium pratense</name>
    <name type="common">Red clover</name>
    <dbReference type="NCBI Taxonomy" id="57577"/>
    <lineage>
        <taxon>Eukaryota</taxon>
        <taxon>Viridiplantae</taxon>
        <taxon>Streptophyta</taxon>
        <taxon>Embryophyta</taxon>
        <taxon>Tracheophyta</taxon>
        <taxon>Spermatophyta</taxon>
        <taxon>Magnoliopsida</taxon>
        <taxon>eudicotyledons</taxon>
        <taxon>Gunneridae</taxon>
        <taxon>Pentapetalae</taxon>
        <taxon>rosids</taxon>
        <taxon>fabids</taxon>
        <taxon>Fabales</taxon>
        <taxon>Fabaceae</taxon>
        <taxon>Papilionoideae</taxon>
        <taxon>50 kb inversion clade</taxon>
        <taxon>NPAAA clade</taxon>
        <taxon>Hologalegina</taxon>
        <taxon>IRL clade</taxon>
        <taxon>Trifolieae</taxon>
        <taxon>Trifolium</taxon>
    </lineage>
</organism>
<gene>
    <name evidence="6" type="ORF">L195_g034915</name>
</gene>
<keyword evidence="4" id="KW-0732">Signal</keyword>
<evidence type="ECO:0000256" key="2">
    <source>
        <dbReference type="ARBA" id="ARBA00022448"/>
    </source>
</evidence>
<reference evidence="6 7" key="1">
    <citation type="journal article" date="2014" name="Am. J. Bot.">
        <title>Genome assembly and annotation for red clover (Trifolium pratense; Fabaceae).</title>
        <authorList>
            <person name="Istvanek J."/>
            <person name="Jaros M."/>
            <person name="Krenek A."/>
            <person name="Repkova J."/>
        </authorList>
    </citation>
    <scope>NUCLEOTIDE SEQUENCE [LARGE SCALE GENOMIC DNA]</scope>
    <source>
        <strain evidence="7">cv. Tatra</strain>
        <tissue evidence="6">Young leaves</tissue>
    </source>
</reference>